<name>A0ABN0C8Z6_9ACTN</name>
<reference evidence="1" key="1">
    <citation type="submission" date="2010-08" db="EMBL/GenBank/DDBJ databases">
        <authorList>
            <person name="Weinstock G."/>
            <person name="Sodergren E."/>
            <person name="Clifton S."/>
            <person name="Fulton L."/>
            <person name="Fulton B."/>
            <person name="Courtney L."/>
            <person name="Fronick C."/>
            <person name="Harrison M."/>
            <person name="Strong C."/>
            <person name="Farmer C."/>
            <person name="Delahaunty K."/>
            <person name="Markovic C."/>
            <person name="Hall O."/>
            <person name="Minx P."/>
            <person name="Tomlinson C."/>
            <person name="Mitreva M."/>
            <person name="Hou S."/>
            <person name="Chen J."/>
            <person name="Wollam A."/>
            <person name="Pepin K.H."/>
            <person name="Johnson M."/>
            <person name="Bhonagiri V."/>
            <person name="Zhang X."/>
            <person name="Suruliraj S."/>
            <person name="Warren W."/>
            <person name="Chinwalla A."/>
            <person name="Mardis E.R."/>
            <person name="Wilson R.K."/>
        </authorList>
    </citation>
    <scope>NUCLEOTIDE SEQUENCE [LARGE SCALE GENOMIC DNA]</scope>
    <source>
        <strain evidence="1">HL044PA1</strain>
    </source>
</reference>
<organism evidence="1 2">
    <name type="scientific">Cutibacterium modestum HL044PA1</name>
    <dbReference type="NCBI Taxonomy" id="765109"/>
    <lineage>
        <taxon>Bacteria</taxon>
        <taxon>Bacillati</taxon>
        <taxon>Actinomycetota</taxon>
        <taxon>Actinomycetes</taxon>
        <taxon>Propionibacteriales</taxon>
        <taxon>Propionibacteriaceae</taxon>
        <taxon>Cutibacterium</taxon>
        <taxon>Cutibacterium modestum</taxon>
    </lineage>
</organism>
<dbReference type="Proteomes" id="UP000003179">
    <property type="component" value="Unassembled WGS sequence"/>
</dbReference>
<keyword evidence="2" id="KW-1185">Reference proteome</keyword>
<sequence>MGQFQVPLWIHGHRCQGANAVCEPPERFCEGAIWHQQWYVSLCQNWW</sequence>
<dbReference type="EMBL" id="ADZU01000002">
    <property type="protein sequence ID" value="EFS93770.1"/>
    <property type="molecule type" value="Genomic_DNA"/>
</dbReference>
<protein>
    <submittedName>
        <fullName evidence="1">Uncharacterized protein</fullName>
    </submittedName>
</protein>
<proteinExistence type="predicted"/>
<evidence type="ECO:0000313" key="2">
    <source>
        <dbReference type="Proteomes" id="UP000003179"/>
    </source>
</evidence>
<evidence type="ECO:0000313" key="1">
    <source>
        <dbReference type="EMBL" id="EFS93770.1"/>
    </source>
</evidence>
<comment type="caution">
    <text evidence="1">The sequence shown here is derived from an EMBL/GenBank/DDBJ whole genome shotgun (WGS) entry which is preliminary data.</text>
</comment>
<accession>A0ABN0C8Z6</accession>
<gene>
    <name evidence="1" type="ORF">HMPREF9607_00029</name>
</gene>